<dbReference type="InterPro" id="IPR023997">
    <property type="entry name" value="TonB-dep_OMP_SusC/RagA_CS"/>
</dbReference>
<sequence length="994" mass="109199">MLRFYSLTTMLLLLCMFSFAQSKQITGKVTDAKDGSPLPGVTVKAKGFNTGTVTLTDGNFKLSLPGQAKSIIFSFIGYADQEVILNGQSEFNVKLASDKKELSEVVVLGFGTQVKKDVTGAVAKVSAKEFENQPLPTMETALQGRVTGVYITAGSGKLGQAADVKIRGTSSVNTSQRPLYVVDGVPIIIADLGTADSEPINPLSTIDPNEIESINVLKDASSAAIYGARGANGVILITTKKGKAGKTAVTLNVSGGTSKPTHLRKFLNAAQYRELFTEAAKNSGADIAEEFAGNTATDDWNKNYDTDWNDAAFQRGNFKEVTLSVNGGDAKTRYYFSGVINKQKGIIVGNDQDRVGGRLNVEHNISSRAVIGTNLNVIKLSGNRLPSDNAFDNPVQLNAMPPLHPLYDNLGRYNSATLYYNNLINLTDGANTMSQFMGVGNVYLSFDILPNLTFKTDYGFNYLNLEEEQYAGKRTQNGGGKNGTAFNSSAKSVSQVFTNTLNYTKNWNEKHDLGVLLGIMYDDNIERNNNVTGENFPNDQFRKIQNAAKIVGGSSFESSYSHVSYISRVNYKFLNRYLLQANLNVNASSKFGYYNHAKRYGIFPGAQLGWVASEEAFLRNSKVISFLKVRAGYGLTGNDNIGNFDSRKLYGTLNYADKIGLVPSRLAPDNLSWEKMREVNLGVDFGFFNDRLSGSVDVYRRKTVDMLLDVNIPATGGYTAIRQNLGSMENKGIEIGLNSKNLTGEFKWSTNFTFTINRNKVLDMDNTSLEPASRTLGRVIAGEPFGYFYGRKYAGVDPNNGDALYFKADGTTTNDWNAAADMKIGDPNPKFYGGFGNNFSYKNFYLDVQTQFVSGNDIYNQAGTFQANNANYFDNQTVDQMNRWQKPGDITNVPQARLGVDNGLKKSSRWVEKGSFFRVKSITFGYNVPKKWLSSIKLQSARVYAAANNLFTITNYTGYDPEVNTSYLGAIQLGHDFYTPPQAKTLTFGINVGF</sequence>
<dbReference type="InterPro" id="IPR023996">
    <property type="entry name" value="TonB-dep_OMP_SusC/RagA"/>
</dbReference>
<keyword evidence="6 7" id="KW-0998">Cell outer membrane</keyword>
<dbReference type="InterPro" id="IPR036942">
    <property type="entry name" value="Beta-barrel_TonB_sf"/>
</dbReference>
<comment type="subcellular location">
    <subcellularLocation>
        <location evidence="1 7">Cell outer membrane</location>
        <topology evidence="1 7">Multi-pass membrane protein</topology>
    </subcellularLocation>
</comment>
<evidence type="ECO:0000259" key="9">
    <source>
        <dbReference type="Pfam" id="PF07715"/>
    </source>
</evidence>
<feature type="domain" description="TonB-dependent receptor plug" evidence="9">
    <location>
        <begin position="115"/>
        <end position="234"/>
    </location>
</feature>
<evidence type="ECO:0000256" key="2">
    <source>
        <dbReference type="ARBA" id="ARBA00022448"/>
    </source>
</evidence>
<keyword evidence="10" id="KW-0675">Receptor</keyword>
<evidence type="ECO:0000256" key="3">
    <source>
        <dbReference type="ARBA" id="ARBA00022452"/>
    </source>
</evidence>
<evidence type="ECO:0000256" key="5">
    <source>
        <dbReference type="ARBA" id="ARBA00023136"/>
    </source>
</evidence>
<dbReference type="Pfam" id="PF13715">
    <property type="entry name" value="CarbopepD_reg_2"/>
    <property type="match status" value="1"/>
</dbReference>
<evidence type="ECO:0000256" key="4">
    <source>
        <dbReference type="ARBA" id="ARBA00022692"/>
    </source>
</evidence>
<gene>
    <name evidence="10" type="ORF">OL497_29320</name>
</gene>
<feature type="chain" id="PRO_5045685842" evidence="8">
    <location>
        <begin position="21"/>
        <end position="994"/>
    </location>
</feature>
<feature type="signal peptide" evidence="8">
    <location>
        <begin position="1"/>
        <end position="20"/>
    </location>
</feature>
<evidence type="ECO:0000256" key="6">
    <source>
        <dbReference type="ARBA" id="ARBA00023237"/>
    </source>
</evidence>
<dbReference type="NCBIfam" id="TIGR04056">
    <property type="entry name" value="OMP_RagA_SusC"/>
    <property type="match status" value="1"/>
</dbReference>
<dbReference type="InterPro" id="IPR037066">
    <property type="entry name" value="Plug_dom_sf"/>
</dbReference>
<dbReference type="EMBL" id="JAPDNS010000002">
    <property type="protein sequence ID" value="MCW3488029.1"/>
    <property type="molecule type" value="Genomic_DNA"/>
</dbReference>
<keyword evidence="3 7" id="KW-1134">Transmembrane beta strand</keyword>
<keyword evidence="2 7" id="KW-0813">Transport</keyword>
<keyword evidence="4 7" id="KW-0812">Transmembrane</keyword>
<keyword evidence="5 7" id="KW-0472">Membrane</keyword>
<organism evidence="10 11">
    <name type="scientific">Chitinophaga nivalis</name>
    <dbReference type="NCBI Taxonomy" id="2991709"/>
    <lineage>
        <taxon>Bacteria</taxon>
        <taxon>Pseudomonadati</taxon>
        <taxon>Bacteroidota</taxon>
        <taxon>Chitinophagia</taxon>
        <taxon>Chitinophagales</taxon>
        <taxon>Chitinophagaceae</taxon>
        <taxon>Chitinophaga</taxon>
    </lineage>
</organism>
<dbReference type="SUPFAM" id="SSF56935">
    <property type="entry name" value="Porins"/>
    <property type="match status" value="1"/>
</dbReference>
<dbReference type="PROSITE" id="PS52016">
    <property type="entry name" value="TONB_DEPENDENT_REC_3"/>
    <property type="match status" value="1"/>
</dbReference>
<dbReference type="SUPFAM" id="SSF49464">
    <property type="entry name" value="Carboxypeptidase regulatory domain-like"/>
    <property type="match status" value="1"/>
</dbReference>
<name>A0ABT3IVM1_9BACT</name>
<accession>A0ABT3IVM1</accession>
<evidence type="ECO:0000256" key="8">
    <source>
        <dbReference type="SAM" id="SignalP"/>
    </source>
</evidence>
<dbReference type="Gene3D" id="2.170.130.10">
    <property type="entry name" value="TonB-dependent receptor, plug domain"/>
    <property type="match status" value="1"/>
</dbReference>
<evidence type="ECO:0000313" key="10">
    <source>
        <dbReference type="EMBL" id="MCW3488029.1"/>
    </source>
</evidence>
<evidence type="ECO:0000256" key="7">
    <source>
        <dbReference type="PROSITE-ProRule" id="PRU01360"/>
    </source>
</evidence>
<dbReference type="RefSeq" id="WP_264734837.1">
    <property type="nucleotide sequence ID" value="NZ_JAPDNR010000001.1"/>
</dbReference>
<evidence type="ECO:0000256" key="1">
    <source>
        <dbReference type="ARBA" id="ARBA00004571"/>
    </source>
</evidence>
<dbReference type="NCBIfam" id="TIGR04057">
    <property type="entry name" value="SusC_RagA_signa"/>
    <property type="match status" value="1"/>
</dbReference>
<dbReference type="InterPro" id="IPR012910">
    <property type="entry name" value="Plug_dom"/>
</dbReference>
<comment type="similarity">
    <text evidence="7">Belongs to the TonB-dependent receptor family.</text>
</comment>
<dbReference type="InterPro" id="IPR039426">
    <property type="entry name" value="TonB-dep_rcpt-like"/>
</dbReference>
<keyword evidence="11" id="KW-1185">Reference proteome</keyword>
<keyword evidence="8" id="KW-0732">Signal</keyword>
<evidence type="ECO:0000313" key="11">
    <source>
        <dbReference type="Proteomes" id="UP001207742"/>
    </source>
</evidence>
<dbReference type="Pfam" id="PF07715">
    <property type="entry name" value="Plug"/>
    <property type="match status" value="1"/>
</dbReference>
<reference evidence="10 11" key="1">
    <citation type="submission" date="2022-10" db="EMBL/GenBank/DDBJ databases">
        <title>Chitinophaga nivalis PC15 sp. nov., isolated from Pyeongchang county, South Korea.</title>
        <authorList>
            <person name="Trinh H.N."/>
        </authorList>
    </citation>
    <scope>NUCLEOTIDE SEQUENCE [LARGE SCALE GENOMIC DNA]</scope>
    <source>
        <strain evidence="10 11">PC14</strain>
    </source>
</reference>
<protein>
    <submittedName>
        <fullName evidence="10">TonB-dependent receptor</fullName>
    </submittedName>
</protein>
<proteinExistence type="inferred from homology"/>
<comment type="caution">
    <text evidence="10">The sequence shown here is derived from an EMBL/GenBank/DDBJ whole genome shotgun (WGS) entry which is preliminary data.</text>
</comment>
<dbReference type="InterPro" id="IPR008969">
    <property type="entry name" value="CarboxyPept-like_regulatory"/>
</dbReference>
<dbReference type="Gene3D" id="2.40.170.20">
    <property type="entry name" value="TonB-dependent receptor, beta-barrel domain"/>
    <property type="match status" value="1"/>
</dbReference>
<dbReference type="Proteomes" id="UP001207742">
    <property type="component" value="Unassembled WGS sequence"/>
</dbReference>
<dbReference type="Gene3D" id="2.60.40.1120">
    <property type="entry name" value="Carboxypeptidase-like, regulatory domain"/>
    <property type="match status" value="1"/>
</dbReference>